<dbReference type="InterPro" id="IPR027417">
    <property type="entry name" value="P-loop_NTPase"/>
</dbReference>
<gene>
    <name evidence="8" type="ORF">CCAM_LOCUS45382</name>
</gene>
<evidence type="ECO:0000313" key="9">
    <source>
        <dbReference type="Proteomes" id="UP000595140"/>
    </source>
</evidence>
<dbReference type="InterPro" id="IPR027640">
    <property type="entry name" value="Kinesin-like_fam"/>
</dbReference>
<feature type="binding site" evidence="5">
    <location>
        <begin position="68"/>
        <end position="75"/>
    </location>
    <ligand>
        <name>ATP</name>
        <dbReference type="ChEBI" id="CHEBI:30616"/>
    </ligand>
</feature>
<dbReference type="GO" id="GO:0009536">
    <property type="term" value="C:plastid"/>
    <property type="evidence" value="ECO:0007669"/>
    <property type="project" value="UniProtKB-SubCell"/>
</dbReference>
<dbReference type="SMART" id="SM00129">
    <property type="entry name" value="KISc"/>
    <property type="match status" value="1"/>
</dbReference>
<evidence type="ECO:0000256" key="4">
    <source>
        <dbReference type="ARBA" id="ARBA00023175"/>
    </source>
</evidence>
<accession>A0A484NU58</accession>
<protein>
    <recommendedName>
        <fullName evidence="7">Kinesin motor domain-containing protein</fullName>
    </recommendedName>
</protein>
<keyword evidence="5" id="KW-0067">ATP-binding</keyword>
<proteinExistence type="inferred from homology"/>
<evidence type="ECO:0000256" key="6">
    <source>
        <dbReference type="SAM" id="Coils"/>
    </source>
</evidence>
<keyword evidence="9" id="KW-1185">Reference proteome</keyword>
<dbReference type="GO" id="GO:0007018">
    <property type="term" value="P:microtubule-based movement"/>
    <property type="evidence" value="ECO:0007669"/>
    <property type="project" value="InterPro"/>
</dbReference>
<organism evidence="8 9">
    <name type="scientific">Cuscuta campestris</name>
    <dbReference type="NCBI Taxonomy" id="132261"/>
    <lineage>
        <taxon>Eukaryota</taxon>
        <taxon>Viridiplantae</taxon>
        <taxon>Streptophyta</taxon>
        <taxon>Embryophyta</taxon>
        <taxon>Tracheophyta</taxon>
        <taxon>Spermatophyta</taxon>
        <taxon>Magnoliopsida</taxon>
        <taxon>eudicotyledons</taxon>
        <taxon>Gunneridae</taxon>
        <taxon>Pentapetalae</taxon>
        <taxon>asterids</taxon>
        <taxon>lamiids</taxon>
        <taxon>Solanales</taxon>
        <taxon>Convolvulaceae</taxon>
        <taxon>Cuscuteae</taxon>
        <taxon>Cuscuta</taxon>
        <taxon>Cuscuta subgen. Grammica</taxon>
        <taxon>Cuscuta sect. Cleistogrammica</taxon>
    </lineage>
</organism>
<dbReference type="InterPro" id="IPR036961">
    <property type="entry name" value="Kinesin_motor_dom_sf"/>
</dbReference>
<dbReference type="PROSITE" id="PS50067">
    <property type="entry name" value="KINESIN_MOTOR_2"/>
    <property type="match status" value="1"/>
</dbReference>
<evidence type="ECO:0000256" key="2">
    <source>
        <dbReference type="ARBA" id="ARBA00007310"/>
    </source>
</evidence>
<sequence length="768" mass="87798">MGSLYGEESNNYQWNEEMGSSNAHEDKIFVAIRVFGWDCSTMQVYEEAAKRVALTVLTGINSSVFAYGQTSSGKTHTMSGITEFAMADIFNYVKKHKERQYKLKFSAMEIYNESVRDLLSSDSTPLRLLDDPEKGTVVERLTEVIVRDLVHVKELLSICEAQRRIGETSMNETSSRSHQILRLTVESCATQISRSQKDSILSASADFVDLAGSERASQTLSANARTKEGCHINRSLLALGTCIRKLSKGRNGHIPYRDSKLTRILQNSLGGNARTAIICTMSPARSQAEQSRNTLMFATCAKQVSTNAHVNVVMTEKALVRQLQSEVERLETQLRNLAAFTTPAMKEKEALIQKMDSEIRELMRQRDIAQSWIYDLLHSRSWAETSSEYHSASEASETIEPFWSDIASGVSHFSDSFDSFAEVPDDHFLSDDTSPSIYFDKYFGPDPCKGWENATHEYHQSLEDSWKEVKCIETESSSRIVDATNETGKVNIVKTPNESEKDINGRQQECDEKTGLMGIPRNIETGFATKVSEDVKTMPEKKHCDDTKDGKAKSEKQLFQLLYEAEEIHREFVKYACEGLSIETRSQQTLPNRAMEFERKMKEIIELWDECYVPLVHRTYFFLLFKGDPSDMVYMEVELRRLYYLKNRWSQGVEVIKDGHVLTRSASIKALKQERKMLSRQMRKKCGRREREALFHKWGIDAKTRHRRRQLRELLWKDTQDMEHVQESASLVAKLVGLIEPSSAPKEMFGLSFALRPKKPRKTFLGYV</sequence>
<dbReference type="GO" id="GO:0005874">
    <property type="term" value="C:microtubule"/>
    <property type="evidence" value="ECO:0007669"/>
    <property type="project" value="UniProtKB-KW"/>
</dbReference>
<evidence type="ECO:0000256" key="3">
    <source>
        <dbReference type="ARBA" id="ARBA00022701"/>
    </source>
</evidence>
<dbReference type="Proteomes" id="UP000595140">
    <property type="component" value="Unassembled WGS sequence"/>
</dbReference>
<comment type="similarity">
    <text evidence="2">Belongs to the TRAFAC class myosin-kinesin ATPase superfamily. Kinesin family. KIN-7 subfamily.</text>
</comment>
<dbReference type="InterPro" id="IPR001752">
    <property type="entry name" value="Kinesin_motor_dom"/>
</dbReference>
<evidence type="ECO:0000259" key="7">
    <source>
        <dbReference type="PROSITE" id="PS50067"/>
    </source>
</evidence>
<dbReference type="InterPro" id="IPR021881">
    <property type="entry name" value="NACK_C"/>
</dbReference>
<dbReference type="Pfam" id="PF11995">
    <property type="entry name" value="DUF3490"/>
    <property type="match status" value="1"/>
</dbReference>
<keyword evidence="5" id="KW-0547">Nucleotide-binding</keyword>
<evidence type="ECO:0000256" key="5">
    <source>
        <dbReference type="PROSITE-ProRule" id="PRU00283"/>
    </source>
</evidence>
<dbReference type="Gene3D" id="3.40.850.10">
    <property type="entry name" value="Kinesin motor domain"/>
    <property type="match status" value="1"/>
</dbReference>
<dbReference type="PRINTS" id="PR00380">
    <property type="entry name" value="KINESINHEAVY"/>
</dbReference>
<name>A0A484NU58_9ASTE</name>
<reference evidence="8 9" key="1">
    <citation type="submission" date="2018-04" db="EMBL/GenBank/DDBJ databases">
        <authorList>
            <person name="Vogel A."/>
        </authorList>
    </citation>
    <scope>NUCLEOTIDE SEQUENCE [LARGE SCALE GENOMIC DNA]</scope>
</reference>
<dbReference type="SUPFAM" id="SSF52540">
    <property type="entry name" value="P-loop containing nucleoside triphosphate hydrolases"/>
    <property type="match status" value="1"/>
</dbReference>
<dbReference type="AlphaFoldDB" id="A0A484NU58"/>
<dbReference type="EMBL" id="OOIL02006896">
    <property type="protein sequence ID" value="VFR03607.1"/>
    <property type="molecule type" value="Genomic_DNA"/>
</dbReference>
<dbReference type="PANTHER" id="PTHR47968:SF54">
    <property type="entry name" value="KINESIN-LIKE PROTEIN NACK2"/>
    <property type="match status" value="1"/>
</dbReference>
<dbReference type="GO" id="GO:0005524">
    <property type="term" value="F:ATP binding"/>
    <property type="evidence" value="ECO:0007669"/>
    <property type="project" value="UniProtKB-UniRule"/>
</dbReference>
<dbReference type="OrthoDB" id="3176171at2759"/>
<comment type="subcellular location">
    <subcellularLocation>
        <location evidence="1">Plastid</location>
    </subcellularLocation>
</comment>
<feature type="coiled-coil region" evidence="6">
    <location>
        <begin position="313"/>
        <end position="365"/>
    </location>
</feature>
<keyword evidence="6" id="KW-0175">Coiled coil</keyword>
<feature type="domain" description="Kinesin motor" evidence="7">
    <location>
        <begin position="1"/>
        <end position="304"/>
    </location>
</feature>
<dbReference type="PANTHER" id="PTHR47968">
    <property type="entry name" value="CENTROMERE PROTEIN E"/>
    <property type="match status" value="1"/>
</dbReference>
<evidence type="ECO:0000256" key="1">
    <source>
        <dbReference type="ARBA" id="ARBA00004474"/>
    </source>
</evidence>
<dbReference type="GO" id="GO:0008017">
    <property type="term" value="F:microtubule binding"/>
    <property type="evidence" value="ECO:0007669"/>
    <property type="project" value="InterPro"/>
</dbReference>
<dbReference type="GO" id="GO:0003777">
    <property type="term" value="F:microtubule motor activity"/>
    <property type="evidence" value="ECO:0007669"/>
    <property type="project" value="InterPro"/>
</dbReference>
<keyword evidence="4 5" id="KW-0505">Motor protein</keyword>
<evidence type="ECO:0000313" key="8">
    <source>
        <dbReference type="EMBL" id="VFR03607.1"/>
    </source>
</evidence>
<dbReference type="Pfam" id="PF00225">
    <property type="entry name" value="Kinesin"/>
    <property type="match status" value="1"/>
</dbReference>
<keyword evidence="3" id="KW-0493">Microtubule</keyword>